<reference evidence="2 3" key="1">
    <citation type="submission" date="2020-08" db="EMBL/GenBank/DDBJ databases">
        <title>Genomic Encyclopedia of Type Strains, Phase IV (KMG-IV): sequencing the most valuable type-strain genomes for metagenomic binning, comparative biology and taxonomic classification.</title>
        <authorList>
            <person name="Goeker M."/>
        </authorList>
    </citation>
    <scope>NUCLEOTIDE SEQUENCE [LARGE SCALE GENOMIC DNA]</scope>
    <source>
        <strain evidence="2 3">DSM 101791</strain>
    </source>
</reference>
<evidence type="ECO:0000313" key="3">
    <source>
        <dbReference type="Proteomes" id="UP000525389"/>
    </source>
</evidence>
<gene>
    <name evidence="2" type="ORF">HNQ09_003181</name>
</gene>
<dbReference type="EMBL" id="JACHFN010000015">
    <property type="protein sequence ID" value="MBB5235720.1"/>
    <property type="molecule type" value="Genomic_DNA"/>
</dbReference>
<organism evidence="2 3">
    <name type="scientific">Deinococcus budaensis</name>
    <dbReference type="NCBI Taxonomy" id="1665626"/>
    <lineage>
        <taxon>Bacteria</taxon>
        <taxon>Thermotogati</taxon>
        <taxon>Deinococcota</taxon>
        <taxon>Deinococci</taxon>
        <taxon>Deinococcales</taxon>
        <taxon>Deinococcaceae</taxon>
        <taxon>Deinococcus</taxon>
    </lineage>
</organism>
<comment type="caution">
    <text evidence="2">The sequence shown here is derived from an EMBL/GenBank/DDBJ whole genome shotgun (WGS) entry which is preliminary data.</text>
</comment>
<evidence type="ECO:0000313" key="2">
    <source>
        <dbReference type="EMBL" id="MBB5235720.1"/>
    </source>
</evidence>
<dbReference type="Proteomes" id="UP000525389">
    <property type="component" value="Unassembled WGS sequence"/>
</dbReference>
<dbReference type="PROSITE" id="PS51257">
    <property type="entry name" value="PROKAR_LIPOPROTEIN"/>
    <property type="match status" value="1"/>
</dbReference>
<protein>
    <recommendedName>
        <fullName evidence="4">DUF2141 domain-containing protein</fullName>
    </recommendedName>
</protein>
<proteinExistence type="predicted"/>
<feature type="chain" id="PRO_5031055883" description="DUF2141 domain-containing protein" evidence="1">
    <location>
        <begin position="22"/>
        <end position="153"/>
    </location>
</feature>
<dbReference type="RefSeq" id="WP_184031240.1">
    <property type="nucleotide sequence ID" value="NZ_JACHFN010000015.1"/>
</dbReference>
<name>A0A7W8GHG7_9DEIO</name>
<keyword evidence="1" id="KW-0732">Signal</keyword>
<sequence length="153" mass="16400">MKRQLVWLALALSLASCGVLGVPRGDVTGSITGTQPQAGDVRLALVGLSGSGYENNAVDQLDIGTFNAQKRVYSISLPGSPKAGVYEVLAYVDTNGDKTYDVGEPRTARQNRSLVFAAQDAGLFGFNVKKGWNRVDGTTVSQTRPFANYDLNW</sequence>
<dbReference type="AlphaFoldDB" id="A0A7W8GHG7"/>
<keyword evidence="3" id="KW-1185">Reference proteome</keyword>
<evidence type="ECO:0000256" key="1">
    <source>
        <dbReference type="SAM" id="SignalP"/>
    </source>
</evidence>
<accession>A0A7W8GHG7</accession>
<feature type="signal peptide" evidence="1">
    <location>
        <begin position="1"/>
        <end position="21"/>
    </location>
</feature>
<evidence type="ECO:0008006" key="4">
    <source>
        <dbReference type="Google" id="ProtNLM"/>
    </source>
</evidence>